<keyword evidence="4" id="KW-0143">Chaperone</keyword>
<dbReference type="Pfam" id="PF14011">
    <property type="entry name" value="ESX-1_EspG"/>
    <property type="match status" value="1"/>
</dbReference>
<protein>
    <submittedName>
        <fullName evidence="5">ESAT-6 protein secretion system EspG family protein</fullName>
    </submittedName>
</protein>
<reference evidence="5 6" key="1">
    <citation type="submission" date="2017-10" db="EMBL/GenBank/DDBJ databases">
        <title>Sequencing the genomes of 1000 actinobacteria strains.</title>
        <authorList>
            <person name="Klenk H.-P."/>
        </authorList>
    </citation>
    <scope>NUCLEOTIDE SEQUENCE [LARGE SCALE GENOMIC DNA]</scope>
    <source>
        <strain evidence="5 6">DSM 46092</strain>
    </source>
</reference>
<proteinExistence type="inferred from homology"/>
<keyword evidence="3" id="KW-0963">Cytoplasm</keyword>
<accession>A0A2A9FCV7</accession>
<evidence type="ECO:0000256" key="3">
    <source>
        <dbReference type="ARBA" id="ARBA00022490"/>
    </source>
</evidence>
<comment type="subcellular location">
    <subcellularLocation>
        <location evidence="1">Cytoplasm</location>
    </subcellularLocation>
</comment>
<keyword evidence="6" id="KW-1185">Reference proteome</keyword>
<dbReference type="AlphaFoldDB" id="A0A2A9FCV7"/>
<gene>
    <name evidence="5" type="ORF">ATK36_4127</name>
</gene>
<dbReference type="EMBL" id="PDJK01000002">
    <property type="protein sequence ID" value="PFG49008.1"/>
    <property type="molecule type" value="Genomic_DNA"/>
</dbReference>
<name>A0A2A9FCV7_9PSEU</name>
<evidence type="ECO:0000256" key="2">
    <source>
        <dbReference type="ARBA" id="ARBA00006411"/>
    </source>
</evidence>
<evidence type="ECO:0000313" key="5">
    <source>
        <dbReference type="EMBL" id="PFG49008.1"/>
    </source>
</evidence>
<organism evidence="5 6">
    <name type="scientific">Amycolatopsis sulphurea</name>
    <dbReference type="NCBI Taxonomy" id="76022"/>
    <lineage>
        <taxon>Bacteria</taxon>
        <taxon>Bacillati</taxon>
        <taxon>Actinomycetota</taxon>
        <taxon>Actinomycetes</taxon>
        <taxon>Pseudonocardiales</taxon>
        <taxon>Pseudonocardiaceae</taxon>
        <taxon>Amycolatopsis</taxon>
    </lineage>
</organism>
<evidence type="ECO:0000256" key="1">
    <source>
        <dbReference type="ARBA" id="ARBA00004496"/>
    </source>
</evidence>
<dbReference type="Proteomes" id="UP000243542">
    <property type="component" value="Unassembled WGS sequence"/>
</dbReference>
<evidence type="ECO:0000256" key="4">
    <source>
        <dbReference type="ARBA" id="ARBA00023186"/>
    </source>
</evidence>
<dbReference type="InterPro" id="IPR025734">
    <property type="entry name" value="EspG"/>
</dbReference>
<comment type="caution">
    <text evidence="5">The sequence shown here is derived from an EMBL/GenBank/DDBJ whole genome shotgun (WGS) entry which is preliminary data.</text>
</comment>
<evidence type="ECO:0000313" key="6">
    <source>
        <dbReference type="Proteomes" id="UP000243542"/>
    </source>
</evidence>
<sequence>MVVSDPGRIRLRTRVARITVPIPLPSVRLFAYEGTGTLPEEFSLGWTETDVAVQRSGLPAAWQPFEIRSAGRTMTEHRQLAEQAWQALRDRGLADAEKLDPDVAATLRAWTRPEVLIIVRAAEPPSGTVLYRACVGDGLGVFSLQVEDGLHFRQVRPDRLVDTLMSMFPDYPALPVDPVAVTQPASRRGSAEEEDFPTGTPARRERDALAGYTRWPLHRHGTVELSLRRHHGPLHAISTTTFVDTAGGRYLTFSEPLPDGGFRLRFTPSSGTHLRKWLVETIEEGLR</sequence>
<comment type="similarity">
    <text evidence="2">Belongs to the EspG family.</text>
</comment>